<organism evidence="1 2">
    <name type="scientific">Gemmobacter caeni</name>
    <dbReference type="NCBI Taxonomy" id="589035"/>
    <lineage>
        <taxon>Bacteria</taxon>
        <taxon>Pseudomonadati</taxon>
        <taxon>Pseudomonadota</taxon>
        <taxon>Alphaproteobacteria</taxon>
        <taxon>Rhodobacterales</taxon>
        <taxon>Paracoccaceae</taxon>
        <taxon>Gemmobacter</taxon>
    </lineage>
</organism>
<proteinExistence type="predicted"/>
<dbReference type="AlphaFoldDB" id="A0A2T6A4I9"/>
<name>A0A2T6A4I9_9RHOB</name>
<dbReference type="Gene3D" id="3.30.70.1700">
    <property type="entry name" value="Phage minor tail protein U"/>
    <property type="match status" value="1"/>
</dbReference>
<feature type="non-terminal residue" evidence="1">
    <location>
        <position position="102"/>
    </location>
</feature>
<evidence type="ECO:0000313" key="1">
    <source>
        <dbReference type="EMBL" id="PTX38718.1"/>
    </source>
</evidence>
<evidence type="ECO:0000313" key="2">
    <source>
        <dbReference type="Proteomes" id="UP000244224"/>
    </source>
</evidence>
<reference evidence="1 2" key="1">
    <citation type="submission" date="2018-04" db="EMBL/GenBank/DDBJ databases">
        <title>Genomic Encyclopedia of Archaeal and Bacterial Type Strains, Phase II (KMG-II): from individual species to whole genera.</title>
        <authorList>
            <person name="Goeker M."/>
        </authorList>
    </citation>
    <scope>NUCLEOTIDE SEQUENCE [LARGE SCALE GENOMIC DNA]</scope>
    <source>
        <strain evidence="1 2">DSM 21823</strain>
    </source>
</reference>
<protein>
    <submittedName>
        <fullName evidence="1">Uncharacterized protein</fullName>
    </submittedName>
</protein>
<dbReference type="RefSeq" id="WP_146177490.1">
    <property type="nucleotide sequence ID" value="NZ_QBKP01000041.1"/>
</dbReference>
<sequence>MSASDRQQIRASARAALQAGLTGWTEFFAWAQSVNAEHLPAWAVATPSERRSSASQDTAQRETSLVVVVKLLGGDLIEDDLDEAADQIEAAVVAALRASNLM</sequence>
<keyword evidence="2" id="KW-1185">Reference proteome</keyword>
<comment type="caution">
    <text evidence="1">The sequence shown here is derived from an EMBL/GenBank/DDBJ whole genome shotgun (WGS) entry which is preliminary data.</text>
</comment>
<dbReference type="EMBL" id="QBKP01000041">
    <property type="protein sequence ID" value="PTX38718.1"/>
    <property type="molecule type" value="Genomic_DNA"/>
</dbReference>
<gene>
    <name evidence="1" type="ORF">C8N34_14112</name>
</gene>
<accession>A0A2T6A4I9</accession>
<dbReference type="Proteomes" id="UP000244224">
    <property type="component" value="Unassembled WGS sequence"/>
</dbReference>
<dbReference type="InterPro" id="IPR038512">
    <property type="entry name" value="GpU-like_sf"/>
</dbReference>